<dbReference type="InterPro" id="IPR036465">
    <property type="entry name" value="vWFA_dom_sf"/>
</dbReference>
<proteinExistence type="predicted"/>
<dbReference type="RefSeq" id="WP_100898063.1">
    <property type="nucleotide sequence ID" value="NZ_CAWNNC010000001.1"/>
</dbReference>
<feature type="domain" description="VWFA" evidence="1">
    <location>
        <begin position="331"/>
        <end position="500"/>
    </location>
</feature>
<evidence type="ECO:0000313" key="2">
    <source>
        <dbReference type="EMBL" id="AUB36040.1"/>
    </source>
</evidence>
<dbReference type="Pfam" id="PF13519">
    <property type="entry name" value="VWA_2"/>
    <property type="match status" value="1"/>
</dbReference>
<gene>
    <name evidence="2" type="ORF">COO91_01939</name>
</gene>
<dbReference type="Gene3D" id="3.40.50.410">
    <property type="entry name" value="von Willebrand factor, type A domain"/>
    <property type="match status" value="1"/>
</dbReference>
<dbReference type="SUPFAM" id="SSF53300">
    <property type="entry name" value="vWA-like"/>
    <property type="match status" value="1"/>
</dbReference>
<keyword evidence="3" id="KW-1185">Reference proteome</keyword>
<dbReference type="OrthoDB" id="569032at2"/>
<dbReference type="PROSITE" id="PS50234">
    <property type="entry name" value="VWFA"/>
    <property type="match status" value="1"/>
</dbReference>
<dbReference type="KEGG" id="nfl:COO91_01939"/>
<dbReference type="InterPro" id="IPR002035">
    <property type="entry name" value="VWF_A"/>
</dbReference>
<accession>A0A2K8SL09</accession>
<dbReference type="PANTHER" id="PTHR36846">
    <property type="entry name" value="PROTEIN VIAA"/>
    <property type="match status" value="1"/>
</dbReference>
<dbReference type="AlphaFoldDB" id="A0A2K8SL09"/>
<dbReference type="EMBL" id="CP024785">
    <property type="protein sequence ID" value="AUB36040.1"/>
    <property type="molecule type" value="Genomic_DNA"/>
</dbReference>
<dbReference type="GO" id="GO:0005829">
    <property type="term" value="C:cytosol"/>
    <property type="evidence" value="ECO:0007669"/>
    <property type="project" value="TreeGrafter"/>
</dbReference>
<reference evidence="2 3" key="1">
    <citation type="submission" date="2017-11" db="EMBL/GenBank/DDBJ databases">
        <title>Complete genome of a free-living desiccation-tolerant cyanobacterium and its photosynthetic adaptation to extreme terrestrial habitat.</title>
        <authorList>
            <person name="Shang J."/>
        </authorList>
    </citation>
    <scope>NUCLEOTIDE SEQUENCE [LARGE SCALE GENOMIC DNA]</scope>
    <source>
        <strain evidence="2 3">CCNUN1</strain>
    </source>
</reference>
<dbReference type="SMART" id="SM00327">
    <property type="entry name" value="VWA"/>
    <property type="match status" value="1"/>
</dbReference>
<protein>
    <recommendedName>
        <fullName evidence="1">VWFA domain-containing protein</fullName>
    </recommendedName>
</protein>
<name>A0A2K8SL09_9NOSO</name>
<dbReference type="Proteomes" id="UP000232003">
    <property type="component" value="Chromosome"/>
</dbReference>
<organism evidence="2 3">
    <name type="scientific">Nostoc flagelliforme CCNUN1</name>
    <dbReference type="NCBI Taxonomy" id="2038116"/>
    <lineage>
        <taxon>Bacteria</taxon>
        <taxon>Bacillati</taxon>
        <taxon>Cyanobacteriota</taxon>
        <taxon>Cyanophyceae</taxon>
        <taxon>Nostocales</taxon>
        <taxon>Nostocaceae</taxon>
        <taxon>Nostoc</taxon>
    </lineage>
</organism>
<sequence>MKYYNRSLPLVFDISIWDNYQWNAFVGGSLKTRSIIQAGENKNYEFPTFAKEVFYRLHNSSPRRLPKVRPEAQWAVNLHNQLDEITEWQDLQGRCEHDRFAAGVAATSLLNKLIKLMPDSPKELEEVQQMRDQLLGLRDMKQALLDQNQQEAADRVEAMIQQTIIKGKLAVAEALAYAESLVEMRASLRDCCKDAIADYEDTEESLVAFGFNYSGRGGPQGGGRDNVSLQEKLELGRRLTRSPKLKLIAEQAGRLKRLREAFGGVKRKSNDTETQEFVAARTYGSRIDRVPMNDLLYLTDDDLFLLFAQKFAEGRLPQNVWESRKEMGEGPVIVCLDSSGSMTTQREVWAKAVALNVAMIANKNKRDFCLIHFDHSVRRTDVFPFEAMNTEFRNRLLSSIGYQATGGTNFELPLRASVEQIRNSKIFNKADIILVTDGEDSISPEFLDEFNKAKEELKFTCYGICVETEISSALLQVCDQTVSVTDMANDVGAVEMLASL</sequence>
<evidence type="ECO:0000259" key="1">
    <source>
        <dbReference type="PROSITE" id="PS50234"/>
    </source>
</evidence>
<evidence type="ECO:0000313" key="3">
    <source>
        <dbReference type="Proteomes" id="UP000232003"/>
    </source>
</evidence>
<dbReference type="PANTHER" id="PTHR36846:SF1">
    <property type="entry name" value="PROTEIN VIAA"/>
    <property type="match status" value="1"/>
</dbReference>